<dbReference type="AlphaFoldDB" id="W6TYZ6"/>
<dbReference type="Proteomes" id="UP000019149">
    <property type="component" value="Unassembled WGS sequence"/>
</dbReference>
<reference evidence="2 3" key="1">
    <citation type="journal article" date="2013" name="Nat. Genet.">
        <title>The genome of the hydatid tapeworm Echinococcus granulosus.</title>
        <authorList>
            <person name="Zheng H."/>
            <person name="Zhang W."/>
            <person name="Zhang L."/>
            <person name="Zhang Z."/>
            <person name="Li J."/>
            <person name="Lu G."/>
            <person name="Zhu Y."/>
            <person name="Wang Y."/>
            <person name="Huang Y."/>
            <person name="Liu J."/>
            <person name="Kang H."/>
            <person name="Chen J."/>
            <person name="Wang L."/>
            <person name="Chen A."/>
            <person name="Yu S."/>
            <person name="Gao Z."/>
            <person name="Jin L."/>
            <person name="Gu W."/>
            <person name="Wang Z."/>
            <person name="Zhao L."/>
            <person name="Shi B."/>
            <person name="Wen H."/>
            <person name="Lin R."/>
            <person name="Jones M.K."/>
            <person name="Brejova B."/>
            <person name="Vinar T."/>
            <person name="Zhao G."/>
            <person name="McManus D.P."/>
            <person name="Chen Z."/>
            <person name="Zhou Y."/>
            <person name="Wang S."/>
        </authorList>
    </citation>
    <scope>NUCLEOTIDE SEQUENCE [LARGE SCALE GENOMIC DNA]</scope>
</reference>
<feature type="signal peptide" evidence="1">
    <location>
        <begin position="1"/>
        <end position="23"/>
    </location>
</feature>
<dbReference type="KEGG" id="egl:EGR_11139"/>
<feature type="chain" id="PRO_5004881848" description="Secreted protein" evidence="1">
    <location>
        <begin position="24"/>
        <end position="89"/>
    </location>
</feature>
<protein>
    <recommendedName>
        <fullName evidence="4">Secreted protein</fullName>
    </recommendedName>
</protein>
<evidence type="ECO:0008006" key="4">
    <source>
        <dbReference type="Google" id="ProtNLM"/>
    </source>
</evidence>
<name>W6TYZ6_ECHGR</name>
<dbReference type="GeneID" id="36346852"/>
<dbReference type="EMBL" id="APAU02000408">
    <property type="protein sequence ID" value="EUB54005.1"/>
    <property type="molecule type" value="Genomic_DNA"/>
</dbReference>
<sequence>MLNVYYLRTAIVIILMILELKRSNFEGSVCDLSIKSYTTFPHKFGFDVIHPPIQKRLRSAPFFLMEFINQKLLRGVIFLRNKQLQPLQP</sequence>
<accession>W6TYZ6</accession>
<gene>
    <name evidence="2" type="ORF">EGR_11139</name>
</gene>
<evidence type="ECO:0000313" key="2">
    <source>
        <dbReference type="EMBL" id="EUB54005.1"/>
    </source>
</evidence>
<organism evidence="2 3">
    <name type="scientific">Echinococcus granulosus</name>
    <name type="common">Hydatid tapeworm</name>
    <dbReference type="NCBI Taxonomy" id="6210"/>
    <lineage>
        <taxon>Eukaryota</taxon>
        <taxon>Metazoa</taxon>
        <taxon>Spiralia</taxon>
        <taxon>Lophotrochozoa</taxon>
        <taxon>Platyhelminthes</taxon>
        <taxon>Cestoda</taxon>
        <taxon>Eucestoda</taxon>
        <taxon>Cyclophyllidea</taxon>
        <taxon>Taeniidae</taxon>
        <taxon>Echinococcus</taxon>
        <taxon>Echinococcus granulosus group</taxon>
    </lineage>
</organism>
<dbReference type="CTD" id="36346852"/>
<proteinExistence type="predicted"/>
<comment type="caution">
    <text evidence="2">The sequence shown here is derived from an EMBL/GenBank/DDBJ whole genome shotgun (WGS) entry which is preliminary data.</text>
</comment>
<keyword evidence="1" id="KW-0732">Signal</keyword>
<dbReference type="RefSeq" id="XP_024345201.1">
    <property type="nucleotide sequence ID" value="XM_024500386.1"/>
</dbReference>
<evidence type="ECO:0000256" key="1">
    <source>
        <dbReference type="SAM" id="SignalP"/>
    </source>
</evidence>
<evidence type="ECO:0000313" key="3">
    <source>
        <dbReference type="Proteomes" id="UP000019149"/>
    </source>
</evidence>
<keyword evidence="3" id="KW-1185">Reference proteome</keyword>